<dbReference type="SUPFAM" id="SSF56091">
    <property type="entry name" value="DNA ligase/mRNA capping enzyme, catalytic domain"/>
    <property type="match status" value="1"/>
</dbReference>
<reference evidence="9 10" key="1">
    <citation type="submission" date="2020-02" db="EMBL/GenBank/DDBJ databases">
        <title>Shewanella WXL01 sp. nov., a marine bacterium isolated from green algae in Luhuitou Fringing Reef (Northern South China Sea).</title>
        <authorList>
            <person name="Wang X."/>
        </authorList>
    </citation>
    <scope>NUCLEOTIDE SEQUENCE [LARGE SCALE GENOMIC DNA]</scope>
    <source>
        <strain evidence="9 10">MCCC 1A01895</strain>
    </source>
</reference>
<keyword evidence="7" id="KW-0732">Signal</keyword>
<proteinExistence type="predicted"/>
<keyword evidence="2 9" id="KW-0436">Ligase</keyword>
<comment type="caution">
    <text evidence="9">The sequence shown here is derived from an EMBL/GenBank/DDBJ whole genome shotgun (WGS) entry which is preliminary data.</text>
</comment>
<dbReference type="InterPro" id="IPR012310">
    <property type="entry name" value="DNA_ligase_ATP-dep_cent"/>
</dbReference>
<dbReference type="Gene3D" id="2.40.50.140">
    <property type="entry name" value="Nucleic acid-binding proteins"/>
    <property type="match status" value="1"/>
</dbReference>
<evidence type="ECO:0000259" key="8">
    <source>
        <dbReference type="PROSITE" id="PS50160"/>
    </source>
</evidence>
<evidence type="ECO:0000256" key="5">
    <source>
        <dbReference type="ARBA" id="ARBA00023204"/>
    </source>
</evidence>
<dbReference type="Pfam" id="PF14743">
    <property type="entry name" value="DNA_ligase_OB_2"/>
    <property type="match status" value="1"/>
</dbReference>
<protein>
    <submittedName>
        <fullName evidence="9">DNA ligase</fullName>
    </submittedName>
</protein>
<evidence type="ECO:0000313" key="9">
    <source>
        <dbReference type="EMBL" id="MBR9727752.1"/>
    </source>
</evidence>
<feature type="domain" description="ATP-dependent DNA ligase family profile" evidence="8">
    <location>
        <begin position="121"/>
        <end position="230"/>
    </location>
</feature>
<comment type="cofactor">
    <cofactor evidence="1">
        <name>a divalent metal cation</name>
        <dbReference type="ChEBI" id="CHEBI:60240"/>
    </cofactor>
</comment>
<keyword evidence="3" id="KW-0235">DNA replication</keyword>
<dbReference type="SUPFAM" id="SSF50249">
    <property type="entry name" value="Nucleic acid-binding proteins"/>
    <property type="match status" value="1"/>
</dbReference>
<evidence type="ECO:0000256" key="6">
    <source>
        <dbReference type="ARBA" id="ARBA00034003"/>
    </source>
</evidence>
<evidence type="ECO:0000256" key="4">
    <source>
        <dbReference type="ARBA" id="ARBA00022763"/>
    </source>
</evidence>
<dbReference type="EMBL" id="JAAIKR010000005">
    <property type="protein sequence ID" value="MBR9727752.1"/>
    <property type="molecule type" value="Genomic_DNA"/>
</dbReference>
<name>A0ABS5I151_9GAMM</name>
<feature type="signal peptide" evidence="7">
    <location>
        <begin position="1"/>
        <end position="16"/>
    </location>
</feature>
<keyword evidence="10" id="KW-1185">Reference proteome</keyword>
<dbReference type="CDD" id="cd07896">
    <property type="entry name" value="Adenylation_kDNA_ligase_like"/>
    <property type="match status" value="1"/>
</dbReference>
<keyword evidence="4" id="KW-0227">DNA damage</keyword>
<sequence>MTFCCVLLLISGGLSAKPLPLQLAKHYQDGIEIEHYLVSEKLDGVRGYWDTKQLLTRNGNVIAAPAWFIAQLPNKAVEGELWLGRGQFEEISALVRTKQSSQERWRQVKFMLFDAPNMPLPFKSRYQYLQQISQHSPNVKAITQRQFTDRDGLFDYFDKVVAHGGEGLMLHHQDAHYSVGRSPHIVKLKPKYDDEARVIGYTKGKGKYVGKVGALVVKHADGKIILLGSGLTDALRENPPRIGQLITYEYSGLTQSGMPRFARFKRVRNSL</sequence>
<dbReference type="PROSITE" id="PS50160">
    <property type="entry name" value="DNA_LIGASE_A3"/>
    <property type="match status" value="1"/>
</dbReference>
<accession>A0ABS5I151</accession>
<comment type="catalytic activity">
    <reaction evidence="6">
        <text>ATP + (deoxyribonucleotide)n-3'-hydroxyl + 5'-phospho-(deoxyribonucleotide)m = (deoxyribonucleotide)n+m + AMP + diphosphate.</text>
        <dbReference type="EC" id="6.5.1.1"/>
    </reaction>
</comment>
<dbReference type="InterPro" id="IPR012340">
    <property type="entry name" value="NA-bd_OB-fold"/>
</dbReference>
<keyword evidence="5" id="KW-0234">DNA repair</keyword>
<dbReference type="CDD" id="cd08041">
    <property type="entry name" value="OBF_kDNA_ligase_like"/>
    <property type="match status" value="1"/>
</dbReference>
<dbReference type="Gene3D" id="3.30.470.30">
    <property type="entry name" value="DNA ligase/mRNA capping enzyme"/>
    <property type="match status" value="1"/>
</dbReference>
<evidence type="ECO:0000256" key="7">
    <source>
        <dbReference type="SAM" id="SignalP"/>
    </source>
</evidence>
<dbReference type="RefSeq" id="WP_153663841.1">
    <property type="nucleotide sequence ID" value="NZ_JAAIKR010000005.1"/>
</dbReference>
<dbReference type="PANTHER" id="PTHR47810">
    <property type="entry name" value="DNA LIGASE"/>
    <property type="match status" value="1"/>
</dbReference>
<dbReference type="NCBIfam" id="NF006592">
    <property type="entry name" value="PRK09125.1"/>
    <property type="match status" value="1"/>
</dbReference>
<evidence type="ECO:0000256" key="3">
    <source>
        <dbReference type="ARBA" id="ARBA00022705"/>
    </source>
</evidence>
<dbReference type="Proteomes" id="UP000811844">
    <property type="component" value="Unassembled WGS sequence"/>
</dbReference>
<evidence type="ECO:0000313" key="10">
    <source>
        <dbReference type="Proteomes" id="UP000811844"/>
    </source>
</evidence>
<dbReference type="Gene3D" id="3.30.1490.70">
    <property type="match status" value="1"/>
</dbReference>
<gene>
    <name evidence="9" type="ORF">G3R48_07105</name>
</gene>
<dbReference type="Pfam" id="PF01068">
    <property type="entry name" value="DNA_ligase_A_M"/>
    <property type="match status" value="1"/>
</dbReference>
<dbReference type="PANTHER" id="PTHR47810:SF1">
    <property type="entry name" value="DNA LIGASE B"/>
    <property type="match status" value="1"/>
</dbReference>
<evidence type="ECO:0000256" key="2">
    <source>
        <dbReference type="ARBA" id="ARBA00022598"/>
    </source>
</evidence>
<organism evidence="9 10">
    <name type="scientific">Shewanella intestini</name>
    <dbReference type="NCBI Taxonomy" id="2017544"/>
    <lineage>
        <taxon>Bacteria</taxon>
        <taxon>Pseudomonadati</taxon>
        <taxon>Pseudomonadota</taxon>
        <taxon>Gammaproteobacteria</taxon>
        <taxon>Alteromonadales</taxon>
        <taxon>Shewanellaceae</taxon>
        <taxon>Shewanella</taxon>
    </lineage>
</organism>
<feature type="chain" id="PRO_5046228945" evidence="7">
    <location>
        <begin position="17"/>
        <end position="271"/>
    </location>
</feature>
<dbReference type="InterPro" id="IPR050326">
    <property type="entry name" value="NAD_dep_DNA_ligaseB"/>
</dbReference>
<evidence type="ECO:0000256" key="1">
    <source>
        <dbReference type="ARBA" id="ARBA00001968"/>
    </source>
</evidence>
<dbReference type="GO" id="GO:0016874">
    <property type="term" value="F:ligase activity"/>
    <property type="evidence" value="ECO:0007669"/>
    <property type="project" value="UniProtKB-KW"/>
</dbReference>
<dbReference type="InterPro" id="IPR029319">
    <property type="entry name" value="DNA_ligase_OB"/>
</dbReference>